<dbReference type="Proteomes" id="UP000229897">
    <property type="component" value="Chromosome"/>
</dbReference>
<dbReference type="PANTHER" id="PTHR30487">
    <property type="entry name" value="TYPE 4 PREPILIN-LIKE PROTEINS LEADER PEPTIDE-PROCESSING ENZYME"/>
    <property type="match status" value="1"/>
</dbReference>
<dbReference type="AlphaFoldDB" id="A0A2D2DF51"/>
<reference evidence="4" key="1">
    <citation type="submission" date="2017-10" db="EMBL/GenBank/DDBJ databases">
        <title>Massilia psychrophilum sp. nov., a novel purple-pigmented bacterium isolated from Tianshan glacier, Xinjiang Municipality, China.</title>
        <authorList>
            <person name="Wang H."/>
        </authorList>
    </citation>
    <scope>NUCLEOTIDE SEQUENCE [LARGE SCALE GENOMIC DNA]</scope>
    <source>
        <strain evidence="4">B2</strain>
    </source>
</reference>
<dbReference type="RefSeq" id="WP_099873635.1">
    <property type="nucleotide sequence ID" value="NZ_CP024608.1"/>
</dbReference>
<dbReference type="KEGG" id="mass:CR152_03130"/>
<keyword evidence="5" id="KW-1185">Reference proteome</keyword>
<organism evidence="4 5">
    <name type="scientific">Massilia violaceinigra</name>
    <dbReference type="NCBI Taxonomy" id="2045208"/>
    <lineage>
        <taxon>Bacteria</taxon>
        <taxon>Pseudomonadati</taxon>
        <taxon>Pseudomonadota</taxon>
        <taxon>Betaproteobacteria</taxon>
        <taxon>Burkholderiales</taxon>
        <taxon>Oxalobacteraceae</taxon>
        <taxon>Telluria group</taxon>
        <taxon>Massilia</taxon>
    </lineage>
</organism>
<feature type="transmembrane region" description="Helical" evidence="2">
    <location>
        <begin position="51"/>
        <end position="72"/>
    </location>
</feature>
<dbReference type="Pfam" id="PF01478">
    <property type="entry name" value="Peptidase_A24"/>
    <property type="match status" value="1"/>
</dbReference>
<keyword evidence="2" id="KW-0812">Transmembrane</keyword>
<protein>
    <recommendedName>
        <fullName evidence="3">Prepilin type IV endopeptidase peptidase domain-containing protein</fullName>
    </recommendedName>
</protein>
<dbReference type="Gene3D" id="1.20.120.1220">
    <property type="match status" value="1"/>
</dbReference>
<evidence type="ECO:0000259" key="3">
    <source>
        <dbReference type="Pfam" id="PF01478"/>
    </source>
</evidence>
<dbReference type="GO" id="GO:0006465">
    <property type="term" value="P:signal peptide processing"/>
    <property type="evidence" value="ECO:0007669"/>
    <property type="project" value="TreeGrafter"/>
</dbReference>
<dbReference type="GO" id="GO:0004190">
    <property type="term" value="F:aspartic-type endopeptidase activity"/>
    <property type="evidence" value="ECO:0007669"/>
    <property type="project" value="InterPro"/>
</dbReference>
<evidence type="ECO:0000256" key="1">
    <source>
        <dbReference type="ARBA" id="ARBA00005801"/>
    </source>
</evidence>
<evidence type="ECO:0000256" key="2">
    <source>
        <dbReference type="SAM" id="Phobius"/>
    </source>
</evidence>
<comment type="similarity">
    <text evidence="1">Belongs to the peptidase A24 family.</text>
</comment>
<feature type="transmembrane region" description="Helical" evidence="2">
    <location>
        <begin position="29"/>
        <end position="46"/>
    </location>
</feature>
<name>A0A2D2DF51_9BURK</name>
<accession>A0A2D2DF51</accession>
<dbReference type="PANTHER" id="PTHR30487:SF0">
    <property type="entry name" value="PREPILIN LEADER PEPTIDASE_N-METHYLTRANSFERASE-RELATED"/>
    <property type="match status" value="1"/>
</dbReference>
<gene>
    <name evidence="4" type="ORF">CR152_03130</name>
</gene>
<dbReference type="InterPro" id="IPR050882">
    <property type="entry name" value="Prepilin_peptidase/N-MTase"/>
</dbReference>
<feature type="transmembrane region" description="Helical" evidence="2">
    <location>
        <begin position="84"/>
        <end position="117"/>
    </location>
</feature>
<evidence type="ECO:0000313" key="5">
    <source>
        <dbReference type="Proteomes" id="UP000229897"/>
    </source>
</evidence>
<evidence type="ECO:0000313" key="4">
    <source>
        <dbReference type="EMBL" id="ATQ73610.1"/>
    </source>
</evidence>
<keyword evidence="2" id="KW-0472">Membrane</keyword>
<sequence length="177" mass="17943">MPALTLSQCILIALLLAAAATDLASRRIPNRLLGAGLACAAILHLCCGNPLALLSTGLAGFATGLLLFLPLYCLRGMAAGDVKLMATVGAFTGPALALDIALAAFCAGGLMALLIILASGRLRDTGANLMALLRPLFLRIGGMPAVAEPMPAPSVGNMPYAVAIAGGTFFTLAQPWL</sequence>
<feature type="domain" description="Prepilin type IV endopeptidase peptidase" evidence="3">
    <location>
        <begin position="9"/>
        <end position="113"/>
    </location>
</feature>
<dbReference type="OrthoDB" id="5508079at2"/>
<dbReference type="InterPro" id="IPR000045">
    <property type="entry name" value="Prepilin_IV_endopep_pep"/>
</dbReference>
<dbReference type="EMBL" id="CP024608">
    <property type="protein sequence ID" value="ATQ73610.1"/>
    <property type="molecule type" value="Genomic_DNA"/>
</dbReference>
<dbReference type="GO" id="GO:0005886">
    <property type="term" value="C:plasma membrane"/>
    <property type="evidence" value="ECO:0007669"/>
    <property type="project" value="TreeGrafter"/>
</dbReference>
<keyword evidence="2" id="KW-1133">Transmembrane helix</keyword>
<proteinExistence type="inferred from homology"/>